<dbReference type="Proteomes" id="UP000596827">
    <property type="component" value="Unassembled WGS sequence"/>
</dbReference>
<comment type="similarity">
    <text evidence="1">Belongs to the UPF0065 (bug) family.</text>
</comment>
<dbReference type="PIRSF" id="PIRSF017082">
    <property type="entry name" value="YflP"/>
    <property type="match status" value="1"/>
</dbReference>
<keyword evidence="2" id="KW-0732">Signal</keyword>
<feature type="signal peptide" evidence="2">
    <location>
        <begin position="1"/>
        <end position="22"/>
    </location>
</feature>
<dbReference type="PANTHER" id="PTHR42928:SF5">
    <property type="entry name" value="BLR1237 PROTEIN"/>
    <property type="match status" value="1"/>
</dbReference>
<evidence type="ECO:0000256" key="1">
    <source>
        <dbReference type="ARBA" id="ARBA00006987"/>
    </source>
</evidence>
<keyword evidence="4" id="KW-1185">Reference proteome</keyword>
<dbReference type="InterPro" id="IPR042100">
    <property type="entry name" value="Bug_dom1"/>
</dbReference>
<dbReference type="CDD" id="cd07012">
    <property type="entry name" value="PBP2_Bug_TTT"/>
    <property type="match status" value="1"/>
</dbReference>
<evidence type="ECO:0000313" key="3">
    <source>
        <dbReference type="EMBL" id="MBC5768230.1"/>
    </source>
</evidence>
<feature type="chain" id="PRO_5037425657" evidence="2">
    <location>
        <begin position="23"/>
        <end position="323"/>
    </location>
</feature>
<proteinExistence type="inferred from homology"/>
<dbReference type="Gene3D" id="3.40.190.10">
    <property type="entry name" value="Periplasmic binding protein-like II"/>
    <property type="match status" value="1"/>
</dbReference>
<dbReference type="Pfam" id="PF03401">
    <property type="entry name" value="TctC"/>
    <property type="match status" value="1"/>
</dbReference>
<evidence type="ECO:0000313" key="4">
    <source>
        <dbReference type="Proteomes" id="UP000596827"/>
    </source>
</evidence>
<dbReference type="Gene3D" id="3.40.190.150">
    <property type="entry name" value="Bordetella uptake gene, domain 1"/>
    <property type="match status" value="1"/>
</dbReference>
<sequence length="323" mass="33631">MQRRHVLPLLAATLAAPCGAFAQAYPVRPVRLIVPFPPGGVYDSIGRPWADSMKRILGTVEIENLGGGGGSVGAAAAAHARPDGYTLLLGGTLTHVNEMLLKAKPLYDAAKDLEPVAGVAVSYLAIAVHPTLPVRTLPELVDYAKNRPELAYAHVGIGSSNHLTGELFKSMATLPRLVDVPYRGAGPALADMVSGQVLVGIAGVTGNVLEFHRTGKLRVLAVTSSQRLAAAPDIPTVAEMGYAGLAAPGALGILAPAGTPKDIIDRVASATRSAVAEPAFQKRLVDGGFEPMLDSGPDEFRKVLAAAVTLWSPVVKRLALKID</sequence>
<dbReference type="RefSeq" id="WP_187084770.1">
    <property type="nucleotide sequence ID" value="NZ_JACORU010000015.1"/>
</dbReference>
<dbReference type="AlphaFoldDB" id="A0A923S560"/>
<organism evidence="3 4">
    <name type="scientific">Ramlibacter albus</name>
    <dbReference type="NCBI Taxonomy" id="2079448"/>
    <lineage>
        <taxon>Bacteria</taxon>
        <taxon>Pseudomonadati</taxon>
        <taxon>Pseudomonadota</taxon>
        <taxon>Betaproteobacteria</taxon>
        <taxon>Burkholderiales</taxon>
        <taxon>Comamonadaceae</taxon>
        <taxon>Ramlibacter</taxon>
    </lineage>
</organism>
<dbReference type="EMBL" id="JACORU010000015">
    <property type="protein sequence ID" value="MBC5768230.1"/>
    <property type="molecule type" value="Genomic_DNA"/>
</dbReference>
<comment type="caution">
    <text evidence="3">The sequence shown here is derived from an EMBL/GenBank/DDBJ whole genome shotgun (WGS) entry which is preliminary data.</text>
</comment>
<reference evidence="3" key="1">
    <citation type="submission" date="2020-08" db="EMBL/GenBank/DDBJ databases">
        <title>Ramlibacter sp. GTP1 16S ribosomal RNA gene genome sequencing and assembly.</title>
        <authorList>
            <person name="Kang M."/>
        </authorList>
    </citation>
    <scope>NUCLEOTIDE SEQUENCE</scope>
    <source>
        <strain evidence="3">GTP1</strain>
    </source>
</reference>
<gene>
    <name evidence="3" type="ORF">H8R02_27445</name>
</gene>
<name>A0A923S560_9BURK</name>
<evidence type="ECO:0000256" key="2">
    <source>
        <dbReference type="SAM" id="SignalP"/>
    </source>
</evidence>
<accession>A0A923S560</accession>
<dbReference type="PANTHER" id="PTHR42928">
    <property type="entry name" value="TRICARBOXYLATE-BINDING PROTEIN"/>
    <property type="match status" value="1"/>
</dbReference>
<protein>
    <submittedName>
        <fullName evidence="3">Tripartite tricarboxylate transporter substrate binding protein</fullName>
    </submittedName>
</protein>
<dbReference type="InterPro" id="IPR005064">
    <property type="entry name" value="BUG"/>
</dbReference>